<dbReference type="Proteomes" id="UP000095282">
    <property type="component" value="Unplaced"/>
</dbReference>
<name>A0A1I7TFY8_9PELO</name>
<evidence type="ECO:0000313" key="1">
    <source>
        <dbReference type="Proteomes" id="UP000095282"/>
    </source>
</evidence>
<organism evidence="1 2">
    <name type="scientific">Caenorhabditis tropicalis</name>
    <dbReference type="NCBI Taxonomy" id="1561998"/>
    <lineage>
        <taxon>Eukaryota</taxon>
        <taxon>Metazoa</taxon>
        <taxon>Ecdysozoa</taxon>
        <taxon>Nematoda</taxon>
        <taxon>Chromadorea</taxon>
        <taxon>Rhabditida</taxon>
        <taxon>Rhabditina</taxon>
        <taxon>Rhabditomorpha</taxon>
        <taxon>Rhabditoidea</taxon>
        <taxon>Rhabditidae</taxon>
        <taxon>Peloderinae</taxon>
        <taxon>Caenorhabditis</taxon>
    </lineage>
</organism>
<reference evidence="2" key="1">
    <citation type="submission" date="2016-11" db="UniProtKB">
        <authorList>
            <consortium name="WormBaseParasite"/>
        </authorList>
    </citation>
    <scope>IDENTIFICATION</scope>
</reference>
<dbReference type="WBParaSite" id="Csp11.Scaffold605.g5559.t1">
    <property type="protein sequence ID" value="Csp11.Scaffold605.g5559.t1"/>
    <property type="gene ID" value="Csp11.Scaffold605.g5559"/>
</dbReference>
<evidence type="ECO:0000313" key="2">
    <source>
        <dbReference type="WBParaSite" id="Csp11.Scaffold605.g5559.t1"/>
    </source>
</evidence>
<dbReference type="AlphaFoldDB" id="A0A1I7TFY8"/>
<dbReference type="eggNOG" id="ENOG502TIY4">
    <property type="taxonomic scope" value="Eukaryota"/>
</dbReference>
<accession>A0A1I7TFY8</accession>
<proteinExistence type="predicted"/>
<protein>
    <submittedName>
        <fullName evidence="2">LEM domain-containing protein</fullName>
    </submittedName>
</protein>
<keyword evidence="1" id="KW-1185">Reference proteome</keyword>
<sequence>MASTSIKSAVARMSSLNYAELEELKKVTIPRAEQEDVLKELNKTKKKDGASLPRDNKTCLEMFETGVGLKRIRIPKREQRYVQIVIDELNAQK</sequence>